<gene>
    <name evidence="1" type="ORF">HB662_18700</name>
</gene>
<sequence>MSEGSRPATPAGAAALQAPLLAVMREALRNPVGRVALRVPAMPPHRRRVARALLQEGALAAGGIVLDGPDDELLLIGAEAGRADRLRGLLDRLIGGQVTGSWSLERDVQALLDYAAAAEAGARGPGGIGPALAGLDGWLRALPLDRVVRRVTGMRLDPLGGPARPAFLRLSIARQPLAGLLGELGTDADLLDHAARALAARLLLAIGDPAQRRELMGTSLPGPLHLPVPPRPLTGRGEGGGGGGRGALVATLGLELVADPGALQARRESLALQGWAVELDGLCAASIRLLALEALPADWLRIAWSPALAAPAVMEALRRADPARIILAGVNDQSALEWANRLGLRLLEGPAVAAEQGLPAAPLPKAAFSAASRHAAVAPARPAA</sequence>
<dbReference type="EMBL" id="JAAVTX010000005">
    <property type="protein sequence ID" value="NKE46817.1"/>
    <property type="molecule type" value="Genomic_DNA"/>
</dbReference>
<evidence type="ECO:0000313" key="1">
    <source>
        <dbReference type="EMBL" id="NKE46817.1"/>
    </source>
</evidence>
<comment type="caution">
    <text evidence="1">The sequence shown here is derived from an EMBL/GenBank/DDBJ whole genome shotgun (WGS) entry which is preliminary data.</text>
</comment>
<keyword evidence="2" id="KW-1185">Reference proteome</keyword>
<proteinExistence type="predicted"/>
<organism evidence="1 2">
    <name type="scientific">Falsiroseomonas frigidaquae</name>
    <dbReference type="NCBI Taxonomy" id="487318"/>
    <lineage>
        <taxon>Bacteria</taxon>
        <taxon>Pseudomonadati</taxon>
        <taxon>Pseudomonadota</taxon>
        <taxon>Alphaproteobacteria</taxon>
        <taxon>Acetobacterales</taxon>
        <taxon>Roseomonadaceae</taxon>
        <taxon>Falsiroseomonas</taxon>
    </lineage>
</organism>
<accession>A0ABX1F380</accession>
<protein>
    <recommendedName>
        <fullName evidence="3">EAL domain-containing protein</fullName>
    </recommendedName>
</protein>
<name>A0ABX1F380_9PROT</name>
<evidence type="ECO:0000313" key="2">
    <source>
        <dbReference type="Proteomes" id="UP000765160"/>
    </source>
</evidence>
<reference evidence="1 2" key="1">
    <citation type="submission" date="2020-03" db="EMBL/GenBank/DDBJ databases">
        <title>Roseomonas selenitidurans sp. nov. isolated from soil.</title>
        <authorList>
            <person name="Liu H."/>
        </authorList>
    </citation>
    <scope>NUCLEOTIDE SEQUENCE [LARGE SCALE GENOMIC DNA]</scope>
    <source>
        <strain evidence="1 2">JCM 15073</strain>
    </source>
</reference>
<dbReference type="RefSeq" id="WP_168051459.1">
    <property type="nucleotide sequence ID" value="NZ_JAATJR010000005.1"/>
</dbReference>
<evidence type="ECO:0008006" key="3">
    <source>
        <dbReference type="Google" id="ProtNLM"/>
    </source>
</evidence>
<dbReference type="Proteomes" id="UP000765160">
    <property type="component" value="Unassembled WGS sequence"/>
</dbReference>